<sequence>MGKVVSSYHRYYIPYFLRFFSPPRHRYCYRYRSRKPHPAFSRAYFPHSVYPHLPISPIFPPIHLPSSPSPTSQNHPFYNLEPQTPKAPQISSSSSTTDILIPILVLKPPKKVDTNTQTIPIKN</sequence>
<organism evidence="2 3">
    <name type="scientific">Sclerotinia nivalis</name>
    <dbReference type="NCBI Taxonomy" id="352851"/>
    <lineage>
        <taxon>Eukaryota</taxon>
        <taxon>Fungi</taxon>
        <taxon>Dikarya</taxon>
        <taxon>Ascomycota</taxon>
        <taxon>Pezizomycotina</taxon>
        <taxon>Leotiomycetes</taxon>
        <taxon>Helotiales</taxon>
        <taxon>Sclerotiniaceae</taxon>
        <taxon>Sclerotinia</taxon>
    </lineage>
</organism>
<comment type="caution">
    <text evidence="2">The sequence shown here is derived from an EMBL/GenBank/DDBJ whole genome shotgun (WGS) entry which is preliminary data.</text>
</comment>
<protein>
    <submittedName>
        <fullName evidence="2">Uncharacterized protein</fullName>
    </submittedName>
</protein>
<evidence type="ECO:0000313" key="2">
    <source>
        <dbReference type="EMBL" id="KAJ8065731.1"/>
    </source>
</evidence>
<evidence type="ECO:0000313" key="3">
    <source>
        <dbReference type="Proteomes" id="UP001152300"/>
    </source>
</evidence>
<accession>A0A9X0DJC1</accession>
<dbReference type="EMBL" id="JAPEIS010000006">
    <property type="protein sequence ID" value="KAJ8065731.1"/>
    <property type="molecule type" value="Genomic_DNA"/>
</dbReference>
<name>A0A9X0DJC1_9HELO</name>
<dbReference type="Proteomes" id="UP001152300">
    <property type="component" value="Unassembled WGS sequence"/>
</dbReference>
<gene>
    <name evidence="2" type="ORF">OCU04_006401</name>
</gene>
<reference evidence="2" key="1">
    <citation type="submission" date="2022-11" db="EMBL/GenBank/DDBJ databases">
        <title>Genome Resource of Sclerotinia nivalis Strain SnTB1, a Plant Pathogen Isolated from American Ginseng.</title>
        <authorList>
            <person name="Fan S."/>
        </authorList>
    </citation>
    <scope>NUCLEOTIDE SEQUENCE</scope>
    <source>
        <strain evidence="2">SnTB1</strain>
    </source>
</reference>
<keyword evidence="3" id="KW-1185">Reference proteome</keyword>
<proteinExistence type="predicted"/>
<dbReference type="AlphaFoldDB" id="A0A9X0DJC1"/>
<evidence type="ECO:0000256" key="1">
    <source>
        <dbReference type="SAM" id="MobiDB-lite"/>
    </source>
</evidence>
<feature type="region of interest" description="Disordered" evidence="1">
    <location>
        <begin position="64"/>
        <end position="94"/>
    </location>
</feature>